<evidence type="ECO:0000259" key="6">
    <source>
        <dbReference type="PROSITE" id="PS50850"/>
    </source>
</evidence>
<feature type="transmembrane region" description="Helical" evidence="5">
    <location>
        <begin position="254"/>
        <end position="275"/>
    </location>
</feature>
<feature type="transmembrane region" description="Helical" evidence="5">
    <location>
        <begin position="295"/>
        <end position="314"/>
    </location>
</feature>
<protein>
    <recommendedName>
        <fullName evidence="6">Major facilitator superfamily (MFS) profile domain-containing protein</fullName>
    </recommendedName>
</protein>
<feature type="transmembrane region" description="Helical" evidence="5">
    <location>
        <begin position="135"/>
        <end position="154"/>
    </location>
</feature>
<evidence type="ECO:0000256" key="1">
    <source>
        <dbReference type="ARBA" id="ARBA00004141"/>
    </source>
</evidence>
<keyword evidence="3 5" id="KW-1133">Transmembrane helix</keyword>
<dbReference type="Gene3D" id="1.20.1250.20">
    <property type="entry name" value="MFS general substrate transporter like domains"/>
    <property type="match status" value="2"/>
</dbReference>
<dbReference type="GO" id="GO:0016020">
    <property type="term" value="C:membrane"/>
    <property type="evidence" value="ECO:0007669"/>
    <property type="project" value="UniProtKB-SubCell"/>
</dbReference>
<evidence type="ECO:0000256" key="2">
    <source>
        <dbReference type="ARBA" id="ARBA00022692"/>
    </source>
</evidence>
<dbReference type="PROSITE" id="PS50850">
    <property type="entry name" value="MFS"/>
    <property type="match status" value="1"/>
</dbReference>
<sequence>MPPREKIPDTTFLSVSKISGLPSFCLFSLPQIWSQSKTRLHASMSTTVTLEETSLSSSKGAPPQTVALKSLPVDNTLGSEEQLFRDVSENQPAQWKFAVILTLVSLMYMISTVLSGILAVGLPKIAKSIDLDEGLLLWPASVYSLSCGCTLLLSGSLADVVGCRRIYLLGSFLSTCLILACGLARDGMELIIFRALQGVAVSLCLPGSVSIVTNTFPLGRMRNIAFACLGAAQPTGFLIGLIIGGILIDSVGWRTAMYLIAGINAGVFVVSCFFLPSTADDQLRYSILRRFREDVDWIGVSLISVAFGLLSYVLSAICARPSSISTAANIVLLVVSLVLIPAFLIWEHYQEKFNRPTLIPNSIWRNPIFTSTCIMVFFAWATVTTNQYFLALFFEEVQGLSAFQTSLRFLPLVVSGVLANIATGALVRHVRADILIGVSVLLSAATPLILALVAVNHSQLPYWAAAFPAAILSPIWADVTLTIANLVITQLFPRSLHGLAGGVSNTCAQLGTSIGLNLTAILANAVTMSSTENKSSPVALAEGYSAAFWASFGATVAMILVAVLGMRTAGKVGRPKHD</sequence>
<name>A0A0M8P8P2_9EURO</name>
<dbReference type="InterPro" id="IPR011701">
    <property type="entry name" value="MFS"/>
</dbReference>
<gene>
    <name evidence="7" type="ORF">ACN38_g3158</name>
</gene>
<keyword evidence="4 5" id="KW-0472">Membrane</keyword>
<evidence type="ECO:0000256" key="4">
    <source>
        <dbReference type="ARBA" id="ARBA00023136"/>
    </source>
</evidence>
<feature type="transmembrane region" description="Helical" evidence="5">
    <location>
        <begin position="367"/>
        <end position="389"/>
    </location>
</feature>
<feature type="transmembrane region" description="Helical" evidence="5">
    <location>
        <begin position="434"/>
        <end position="455"/>
    </location>
</feature>
<keyword evidence="2 5" id="KW-0812">Transmembrane</keyword>
<feature type="transmembrane region" description="Helical" evidence="5">
    <location>
        <begin position="97"/>
        <end position="123"/>
    </location>
</feature>
<comment type="caution">
    <text evidence="7">The sequence shown here is derived from an EMBL/GenBank/DDBJ whole genome shotgun (WGS) entry which is preliminary data.</text>
</comment>
<keyword evidence="8" id="KW-1185">Reference proteome</keyword>
<reference evidence="7 8" key="1">
    <citation type="submission" date="2015-08" db="EMBL/GenBank/DDBJ databases">
        <title>Genome sequencing of Penicillium nordicum.</title>
        <authorList>
            <person name="Nguyen H.D."/>
            <person name="Seifert K.A."/>
        </authorList>
    </citation>
    <scope>NUCLEOTIDE SEQUENCE [LARGE SCALE GENOMIC DNA]</scope>
    <source>
        <strain evidence="7 8">DAOMC 185683</strain>
    </source>
</reference>
<feature type="transmembrane region" description="Helical" evidence="5">
    <location>
        <begin position="546"/>
        <end position="566"/>
    </location>
</feature>
<evidence type="ECO:0000256" key="5">
    <source>
        <dbReference type="SAM" id="Phobius"/>
    </source>
</evidence>
<feature type="transmembrane region" description="Helical" evidence="5">
    <location>
        <begin position="409"/>
        <end position="427"/>
    </location>
</feature>
<feature type="transmembrane region" description="Helical" evidence="5">
    <location>
        <begin position="166"/>
        <end position="185"/>
    </location>
</feature>
<dbReference type="AlphaFoldDB" id="A0A0M8P8P2"/>
<evidence type="ECO:0000313" key="8">
    <source>
        <dbReference type="Proteomes" id="UP000037696"/>
    </source>
</evidence>
<comment type="subcellular location">
    <subcellularLocation>
        <location evidence="1">Membrane</location>
        <topology evidence="1">Multi-pass membrane protein</topology>
    </subcellularLocation>
</comment>
<dbReference type="SUPFAM" id="SSF103473">
    <property type="entry name" value="MFS general substrate transporter"/>
    <property type="match status" value="1"/>
</dbReference>
<dbReference type="GO" id="GO:0022857">
    <property type="term" value="F:transmembrane transporter activity"/>
    <property type="evidence" value="ECO:0007669"/>
    <property type="project" value="InterPro"/>
</dbReference>
<dbReference type="InterPro" id="IPR036259">
    <property type="entry name" value="MFS_trans_sf"/>
</dbReference>
<dbReference type="Proteomes" id="UP000037696">
    <property type="component" value="Unassembled WGS sequence"/>
</dbReference>
<feature type="transmembrane region" description="Helical" evidence="5">
    <location>
        <begin position="191"/>
        <end position="212"/>
    </location>
</feature>
<feature type="transmembrane region" description="Helical" evidence="5">
    <location>
        <begin position="461"/>
        <end position="487"/>
    </location>
</feature>
<dbReference type="STRING" id="229535.A0A0M8P8P2"/>
<dbReference type="PANTHER" id="PTHR42718">
    <property type="entry name" value="MAJOR FACILITATOR SUPERFAMILY MULTIDRUG TRANSPORTER MFSC"/>
    <property type="match status" value="1"/>
</dbReference>
<feature type="transmembrane region" description="Helical" evidence="5">
    <location>
        <begin position="326"/>
        <end position="346"/>
    </location>
</feature>
<accession>A0A0M8P8P2</accession>
<organism evidence="7 8">
    <name type="scientific">Penicillium nordicum</name>
    <dbReference type="NCBI Taxonomy" id="229535"/>
    <lineage>
        <taxon>Eukaryota</taxon>
        <taxon>Fungi</taxon>
        <taxon>Dikarya</taxon>
        <taxon>Ascomycota</taxon>
        <taxon>Pezizomycotina</taxon>
        <taxon>Eurotiomycetes</taxon>
        <taxon>Eurotiomycetidae</taxon>
        <taxon>Eurotiales</taxon>
        <taxon>Aspergillaceae</taxon>
        <taxon>Penicillium</taxon>
    </lineage>
</organism>
<proteinExistence type="predicted"/>
<feature type="transmembrane region" description="Helical" evidence="5">
    <location>
        <begin position="224"/>
        <end position="248"/>
    </location>
</feature>
<feature type="transmembrane region" description="Helical" evidence="5">
    <location>
        <begin position="507"/>
        <end position="526"/>
    </location>
</feature>
<dbReference type="OrthoDB" id="2130629at2759"/>
<feature type="domain" description="Major facilitator superfamily (MFS) profile" evidence="6">
    <location>
        <begin position="100"/>
        <end position="570"/>
    </location>
</feature>
<dbReference type="PANTHER" id="PTHR42718:SF10">
    <property type="entry name" value="TRANSPORTER, PUTATIVE (AFU_ORTHOLOGUE AFUA_8G06760)-RELATED"/>
    <property type="match status" value="1"/>
</dbReference>
<dbReference type="EMBL" id="LHQQ01000037">
    <property type="protein sequence ID" value="KOS45837.1"/>
    <property type="molecule type" value="Genomic_DNA"/>
</dbReference>
<dbReference type="InterPro" id="IPR020846">
    <property type="entry name" value="MFS_dom"/>
</dbReference>
<evidence type="ECO:0000256" key="3">
    <source>
        <dbReference type="ARBA" id="ARBA00022989"/>
    </source>
</evidence>
<dbReference type="Pfam" id="PF07690">
    <property type="entry name" value="MFS_1"/>
    <property type="match status" value="1"/>
</dbReference>
<evidence type="ECO:0000313" key="7">
    <source>
        <dbReference type="EMBL" id="KOS45837.1"/>
    </source>
</evidence>